<feature type="transmembrane region" description="Helical" evidence="1">
    <location>
        <begin position="94"/>
        <end position="113"/>
    </location>
</feature>
<keyword evidence="3" id="KW-1185">Reference proteome</keyword>
<feature type="transmembrane region" description="Helical" evidence="1">
    <location>
        <begin position="256"/>
        <end position="273"/>
    </location>
</feature>
<feature type="transmembrane region" description="Helical" evidence="1">
    <location>
        <begin position="70"/>
        <end position="88"/>
    </location>
</feature>
<accession>A0A6G1GD47</accession>
<proteinExistence type="predicted"/>
<dbReference type="InterPro" id="IPR053018">
    <property type="entry name" value="Elsinochrome_Biosynth-Asso"/>
</dbReference>
<evidence type="ECO:0000313" key="2">
    <source>
        <dbReference type="EMBL" id="KAF1816025.1"/>
    </source>
</evidence>
<dbReference type="Proteomes" id="UP000504638">
    <property type="component" value="Unplaced"/>
</dbReference>
<evidence type="ECO:0000256" key="1">
    <source>
        <dbReference type="SAM" id="Phobius"/>
    </source>
</evidence>
<evidence type="ECO:0000313" key="4">
    <source>
        <dbReference type="RefSeq" id="XP_033537656.1"/>
    </source>
</evidence>
<dbReference type="RefSeq" id="XP_033537656.1">
    <property type="nucleotide sequence ID" value="XM_033675931.1"/>
</dbReference>
<sequence>MLLDTSNCTDVPDTAPSDAGVAGAGVLLSFILTAALALILSAIVIIQEHLRKSEAKITRKLLLSFSDQQILTGIGIQCVAIVKLQWMIPYHFFLVWMLSAISTATHSVTLLALHNDFRRDWVLRWLRQALMFLNLVLSCALGIFVLFAVMKDLPETLPIACAFSDRPSKPPSRAPLSFAGTLAVIVGNCVVFAFAVWYLHLRGKKWLRVMQVISLMVLMAIGIGAAAKVIMLSQAFGTPSVALADEGEKVWSFGQLLPLLLLLLPFMSAVEIFRGEMTVPSPMADDQVRLADDDEQAIPIKRTSFDPNPFWGKQPVSRFSN</sequence>
<keyword evidence="1" id="KW-0812">Transmembrane</keyword>
<name>A0A6G1GD47_9PEZI</name>
<dbReference type="PANTHER" id="PTHR37577:SF1">
    <property type="entry name" value="INTEGRAL MEMBRANE PROTEIN"/>
    <property type="match status" value="1"/>
</dbReference>
<feature type="transmembrane region" description="Helical" evidence="1">
    <location>
        <begin position="125"/>
        <end position="149"/>
    </location>
</feature>
<dbReference type="OrthoDB" id="5414615at2759"/>
<dbReference type="GeneID" id="54416501"/>
<reference evidence="4" key="3">
    <citation type="submission" date="2025-04" db="UniProtKB">
        <authorList>
            <consortium name="RefSeq"/>
        </authorList>
    </citation>
    <scope>IDENTIFICATION</scope>
    <source>
        <strain evidence="4">CBS 781.70</strain>
    </source>
</reference>
<feature type="transmembrane region" description="Helical" evidence="1">
    <location>
        <begin position="20"/>
        <end position="46"/>
    </location>
</feature>
<keyword evidence="1" id="KW-1133">Transmembrane helix</keyword>
<protein>
    <submittedName>
        <fullName evidence="2 4">Uncharacterized protein</fullName>
    </submittedName>
</protein>
<keyword evidence="1" id="KW-0472">Membrane</keyword>
<dbReference type="PANTHER" id="PTHR37577">
    <property type="entry name" value="INTEGRAL MEMBRANE PROTEIN"/>
    <property type="match status" value="1"/>
</dbReference>
<reference evidence="2 4" key="1">
    <citation type="submission" date="2020-01" db="EMBL/GenBank/DDBJ databases">
        <authorList>
            <consortium name="DOE Joint Genome Institute"/>
            <person name="Haridas S."/>
            <person name="Albert R."/>
            <person name="Binder M."/>
            <person name="Bloem J."/>
            <person name="Labutti K."/>
            <person name="Salamov A."/>
            <person name="Andreopoulos B."/>
            <person name="Baker S.E."/>
            <person name="Barry K."/>
            <person name="Bills G."/>
            <person name="Bluhm B.H."/>
            <person name="Cannon C."/>
            <person name="Castanera R."/>
            <person name="Culley D.E."/>
            <person name="Daum C."/>
            <person name="Ezra D."/>
            <person name="Gonzalez J.B."/>
            <person name="Henrissat B."/>
            <person name="Kuo A."/>
            <person name="Liang C."/>
            <person name="Lipzen A."/>
            <person name="Lutzoni F."/>
            <person name="Magnuson J."/>
            <person name="Mondo S."/>
            <person name="Nolan M."/>
            <person name="Ohm R."/>
            <person name="Pangilinan J."/>
            <person name="Park H.-J."/>
            <person name="Ramirez L."/>
            <person name="Alfaro M."/>
            <person name="Sun H."/>
            <person name="Tritt A."/>
            <person name="Yoshinaga Y."/>
            <person name="Zwiers L.-H."/>
            <person name="Turgeon B.G."/>
            <person name="Goodwin S.B."/>
            <person name="Spatafora J.W."/>
            <person name="Crous P.W."/>
            <person name="Grigoriev I.V."/>
        </authorList>
    </citation>
    <scope>NUCLEOTIDE SEQUENCE</scope>
    <source>
        <strain evidence="2 4">CBS 781.70</strain>
    </source>
</reference>
<reference evidence="4" key="2">
    <citation type="submission" date="2020-04" db="EMBL/GenBank/DDBJ databases">
        <authorList>
            <consortium name="NCBI Genome Project"/>
        </authorList>
    </citation>
    <scope>NUCLEOTIDE SEQUENCE</scope>
    <source>
        <strain evidence="4">CBS 781.70</strain>
    </source>
</reference>
<gene>
    <name evidence="2 4" type="ORF">P152DRAFT_388483</name>
</gene>
<feature type="transmembrane region" description="Helical" evidence="1">
    <location>
        <begin position="176"/>
        <end position="200"/>
    </location>
</feature>
<feature type="transmembrane region" description="Helical" evidence="1">
    <location>
        <begin position="212"/>
        <end position="236"/>
    </location>
</feature>
<dbReference type="EMBL" id="ML975150">
    <property type="protein sequence ID" value="KAF1816025.1"/>
    <property type="molecule type" value="Genomic_DNA"/>
</dbReference>
<dbReference type="AlphaFoldDB" id="A0A6G1GD47"/>
<evidence type="ECO:0000313" key="3">
    <source>
        <dbReference type="Proteomes" id="UP000504638"/>
    </source>
</evidence>
<organism evidence="2">
    <name type="scientific">Eremomyces bilateralis CBS 781.70</name>
    <dbReference type="NCBI Taxonomy" id="1392243"/>
    <lineage>
        <taxon>Eukaryota</taxon>
        <taxon>Fungi</taxon>
        <taxon>Dikarya</taxon>
        <taxon>Ascomycota</taxon>
        <taxon>Pezizomycotina</taxon>
        <taxon>Dothideomycetes</taxon>
        <taxon>Dothideomycetes incertae sedis</taxon>
        <taxon>Eremomycetales</taxon>
        <taxon>Eremomycetaceae</taxon>
        <taxon>Eremomyces</taxon>
    </lineage>
</organism>